<feature type="coiled-coil region" evidence="1">
    <location>
        <begin position="336"/>
        <end position="383"/>
    </location>
</feature>
<comment type="caution">
    <text evidence="3">The sequence shown here is derived from an EMBL/GenBank/DDBJ whole genome shotgun (WGS) entry which is preliminary data.</text>
</comment>
<proteinExistence type="predicted"/>
<reference evidence="3" key="1">
    <citation type="submission" date="2016-10" db="EMBL/GenBank/DDBJ databases">
        <title>Sequence of Gallionella enrichment culture.</title>
        <authorList>
            <person name="Poehlein A."/>
            <person name="Muehling M."/>
            <person name="Daniel R."/>
        </authorList>
    </citation>
    <scope>NUCLEOTIDE SEQUENCE</scope>
</reference>
<feature type="compositionally biased region" description="Pro residues" evidence="2">
    <location>
        <begin position="68"/>
        <end position="77"/>
    </location>
</feature>
<evidence type="ECO:0000256" key="2">
    <source>
        <dbReference type="SAM" id="MobiDB-lite"/>
    </source>
</evidence>
<evidence type="ECO:0000313" key="3">
    <source>
        <dbReference type="EMBL" id="OIQ76582.1"/>
    </source>
</evidence>
<name>A0A1J5PYV7_9ZZZZ</name>
<dbReference type="AlphaFoldDB" id="A0A1J5PYV7"/>
<sequence length="448" mass="51095">MPESDQTSSSTKTVTRQELYDLAWQMPMLRVAERFGVSSSYLARVFTELRIPRPAPGYWAQREFGKSPPKPDLPPTRPGDLTDWSPGTSVGATLRNLTKVVRAANTGDGQANAQGDPDTVVEPASRRKSRGSASALVPKSHELLTGVRPFFLKSRKVENDILRPFKRLLVDVLSSEKKLDDALDAAQVLFEACNRRGLHVGIAASGAQMRRMDIDLLEKPSSRNYHRAVWSPERPTLVHVGGVAIGLTFFEMTEEVEVVYVNGKYLPVRDLSEQQLRRYVGMHHWRSKEEHASGRLCLQAYCPSWRVKWSKRWPETKPGSFQRMVPQIVSELEAMAPDFARQLEEARIQAEEERRRWEEERRRQEAEAERQRREKARQDSKRDLLGAIAAWDDARRISDYFISVEAALVRLPDADAAIVRERLRLAKDLIGPLDPLVQLKTWKAPEER</sequence>
<dbReference type="EMBL" id="MLJW01001829">
    <property type="protein sequence ID" value="OIQ76582.1"/>
    <property type="molecule type" value="Genomic_DNA"/>
</dbReference>
<evidence type="ECO:0000256" key="1">
    <source>
        <dbReference type="SAM" id="Coils"/>
    </source>
</evidence>
<protein>
    <submittedName>
        <fullName evidence="3">Uncharacterized protein</fullName>
    </submittedName>
</protein>
<feature type="region of interest" description="Disordered" evidence="2">
    <location>
        <begin position="106"/>
        <end position="134"/>
    </location>
</feature>
<gene>
    <name evidence="3" type="ORF">GALL_417350</name>
</gene>
<organism evidence="3">
    <name type="scientific">mine drainage metagenome</name>
    <dbReference type="NCBI Taxonomy" id="410659"/>
    <lineage>
        <taxon>unclassified sequences</taxon>
        <taxon>metagenomes</taxon>
        <taxon>ecological metagenomes</taxon>
    </lineage>
</organism>
<keyword evidence="1" id="KW-0175">Coiled coil</keyword>
<accession>A0A1J5PYV7</accession>
<feature type="region of interest" description="Disordered" evidence="2">
    <location>
        <begin position="58"/>
        <end position="89"/>
    </location>
</feature>